<comment type="similarity">
    <text evidence="2">Belongs to the ABC transporter superfamily. ABCC family. Conjugate transporter (TC 3.A.1.208) subfamily.</text>
</comment>
<keyword evidence="5" id="KW-0677">Repeat</keyword>
<dbReference type="CDD" id="cd18580">
    <property type="entry name" value="ABC_6TM_ABCC_D2"/>
    <property type="match status" value="1"/>
</dbReference>
<dbReference type="InterPro" id="IPR044726">
    <property type="entry name" value="ABCC_6TM_D2"/>
</dbReference>
<dbReference type="Pfam" id="PF00664">
    <property type="entry name" value="ABC_membrane"/>
    <property type="match status" value="1"/>
</dbReference>
<evidence type="ECO:0000256" key="5">
    <source>
        <dbReference type="ARBA" id="ARBA00022737"/>
    </source>
</evidence>
<evidence type="ECO:0000256" key="8">
    <source>
        <dbReference type="ARBA" id="ARBA00022989"/>
    </source>
</evidence>
<feature type="transmembrane region" description="Helical" evidence="11">
    <location>
        <begin position="558"/>
        <end position="581"/>
    </location>
</feature>
<dbReference type="Gene3D" id="1.20.1560.10">
    <property type="entry name" value="ABC transporter type 1, transmembrane domain"/>
    <property type="match status" value="1"/>
</dbReference>
<evidence type="ECO:0000256" key="6">
    <source>
        <dbReference type="ARBA" id="ARBA00022741"/>
    </source>
</evidence>
<evidence type="ECO:0000256" key="11">
    <source>
        <dbReference type="SAM" id="Phobius"/>
    </source>
</evidence>
<dbReference type="SUPFAM" id="SSF90123">
    <property type="entry name" value="ABC transporter transmembrane region"/>
    <property type="match status" value="1"/>
</dbReference>
<feature type="domain" description="ABC transmembrane type-1" evidence="13">
    <location>
        <begin position="337"/>
        <end position="615"/>
    </location>
</feature>
<dbReference type="EMBL" id="GIBP01000449">
    <property type="protein sequence ID" value="NDV29418.1"/>
    <property type="molecule type" value="Transcribed_RNA"/>
</dbReference>
<feature type="transmembrane region" description="Helical" evidence="11">
    <location>
        <begin position="507"/>
        <end position="530"/>
    </location>
</feature>
<feature type="transmembrane region" description="Helical" evidence="11">
    <location>
        <begin position="331"/>
        <end position="351"/>
    </location>
</feature>
<evidence type="ECO:0000259" key="12">
    <source>
        <dbReference type="PROSITE" id="PS50893"/>
    </source>
</evidence>
<evidence type="ECO:0000256" key="1">
    <source>
        <dbReference type="ARBA" id="ARBA00004127"/>
    </source>
</evidence>
<dbReference type="FunFam" id="3.40.50.300:FF:000997">
    <property type="entry name" value="Multidrug resistance-associated protein 1"/>
    <property type="match status" value="1"/>
</dbReference>
<evidence type="ECO:0000256" key="10">
    <source>
        <dbReference type="SAM" id="MobiDB-lite"/>
    </source>
</evidence>
<dbReference type="GO" id="GO:0012505">
    <property type="term" value="C:endomembrane system"/>
    <property type="evidence" value="ECO:0007669"/>
    <property type="project" value="UniProtKB-SubCell"/>
</dbReference>
<sequence length="901" mass="99988">MSAGRVSLSRLQSLLDQEEVLLSKRLKMSSPEIHLQNTSFIIGTNTTSKETELEDSDEASEVKMVKMEEEVVLSNITLQAKSGMLVGIVGRIGSGKSSLLNGILGEIPLQSGYMSIQGSIAYAAQQPWLLNNTLQENITFGTPFKQKRYQQILSICQLERDLELLPSGDQTEIGENGINLSGGQKARVSLARAVYSNANIYLLDDPLSAADQHVGRRLFDDCINGYLRDKLVLFVTNQLQYLSQCDVVILLKDKKMVASDNYKNLLQNPIFAEMMQNFGENTEQSDSNGTVKVGQAQDDKKSDQDGKLTEAEDRSSGKVPLSVYAQYLKGGGLLIAFLNILCFIAVASLNALSEWFLSYWIGSAQSGTHSVGWYIGTLAGIIFSFSFILLLRGVIFSHFTLASSTQMHNDVFARVMRAPMSFFDSTPLGRILNRLSQDQDKADVSLPERLVDFLHYSCWCLASVVVIIVNIPWFAAAVVPALVFFQYLTNYFVMSSRELKRLEAISVSPLIAHISATITGLPTIRAYGVAERFKDEMERKIKTNMSNMSLLLVSNRWVAIRFDSIGALGVFMAIAICLVISKDIGSGLAGLVVSFALTLITNLQWAVRTYAETENDMTSYQRLLTYKTTLPQEAPKKGQPLHNWPSGGSIQFHNVKARYKDSLPAVLKSISFSISKGEKIGIVGRTGSGKSTITLLLFRIIEPYMGTICIDGIDITKIGLDDLRRALSIIPQDPVLFIGTLRSNLDPFLEHSDEELWEVLKKVHLIKFVKSLPLGLESEIQEKGNNLSLGQRQLVCIARALLRRTQILVLDEATASVDYETDHLIQETIKESFSHCTILTIAHRLHTIVHSDRILVLEGGQVLEFDSPKKLISDDDSQFSSLIRETDPQTQAFLKNAIHST</sequence>
<feature type="compositionally biased region" description="Basic and acidic residues" evidence="10">
    <location>
        <begin position="297"/>
        <end position="313"/>
    </location>
</feature>
<dbReference type="AlphaFoldDB" id="A0A6B2KXT9"/>
<dbReference type="GO" id="GO:0005524">
    <property type="term" value="F:ATP binding"/>
    <property type="evidence" value="ECO:0007669"/>
    <property type="project" value="UniProtKB-KW"/>
</dbReference>
<feature type="domain" description="ABC transporter" evidence="12">
    <location>
        <begin position="51"/>
        <end position="278"/>
    </location>
</feature>
<dbReference type="InterPro" id="IPR050173">
    <property type="entry name" value="ABC_transporter_C-like"/>
</dbReference>
<evidence type="ECO:0000256" key="9">
    <source>
        <dbReference type="ARBA" id="ARBA00023136"/>
    </source>
</evidence>
<dbReference type="PROSITE" id="PS50893">
    <property type="entry name" value="ABC_TRANSPORTER_2"/>
    <property type="match status" value="2"/>
</dbReference>
<dbReference type="InterPro" id="IPR011527">
    <property type="entry name" value="ABC1_TM_dom"/>
</dbReference>
<evidence type="ECO:0000259" key="13">
    <source>
        <dbReference type="PROSITE" id="PS50929"/>
    </source>
</evidence>
<dbReference type="FunFam" id="1.20.1560.10:FF:000010">
    <property type="entry name" value="Multidrug resistance-associated ABC transporter"/>
    <property type="match status" value="1"/>
</dbReference>
<dbReference type="InterPro" id="IPR017871">
    <property type="entry name" value="ABC_transporter-like_CS"/>
</dbReference>
<keyword evidence="9 11" id="KW-0472">Membrane</keyword>
<feature type="transmembrane region" description="Helical" evidence="11">
    <location>
        <begin position="459"/>
        <end position="487"/>
    </location>
</feature>
<feature type="region of interest" description="Disordered" evidence="10">
    <location>
        <begin position="281"/>
        <end position="313"/>
    </location>
</feature>
<evidence type="ECO:0000256" key="4">
    <source>
        <dbReference type="ARBA" id="ARBA00022692"/>
    </source>
</evidence>
<dbReference type="Pfam" id="PF00005">
    <property type="entry name" value="ABC_tran"/>
    <property type="match status" value="2"/>
</dbReference>
<dbReference type="InterPro" id="IPR003593">
    <property type="entry name" value="AAA+_ATPase"/>
</dbReference>
<dbReference type="Gene3D" id="3.40.50.300">
    <property type="entry name" value="P-loop containing nucleotide triphosphate hydrolases"/>
    <property type="match status" value="2"/>
</dbReference>
<evidence type="ECO:0000256" key="2">
    <source>
        <dbReference type="ARBA" id="ARBA00009726"/>
    </source>
</evidence>
<dbReference type="PANTHER" id="PTHR24223:SF447">
    <property type="entry name" value="MULTIDRUG RESISTANCE-ASSOCIATED PROTEIN 5"/>
    <property type="match status" value="1"/>
</dbReference>
<protein>
    <submittedName>
        <fullName evidence="14">Uncharacterized protein</fullName>
    </submittedName>
</protein>
<dbReference type="PROSITE" id="PS50929">
    <property type="entry name" value="ABC_TM1F"/>
    <property type="match status" value="1"/>
</dbReference>
<name>A0A6B2KXT9_9EUKA</name>
<dbReference type="CDD" id="cd03244">
    <property type="entry name" value="ABCC_MRP_domain2"/>
    <property type="match status" value="1"/>
</dbReference>
<accession>A0A6B2KXT9</accession>
<dbReference type="GO" id="GO:0140359">
    <property type="term" value="F:ABC-type transporter activity"/>
    <property type="evidence" value="ECO:0007669"/>
    <property type="project" value="InterPro"/>
</dbReference>
<keyword evidence="8 11" id="KW-1133">Transmembrane helix</keyword>
<feature type="domain" description="ABC transporter" evidence="12">
    <location>
        <begin position="650"/>
        <end position="884"/>
    </location>
</feature>
<dbReference type="SUPFAM" id="SSF52540">
    <property type="entry name" value="P-loop containing nucleoside triphosphate hydrolases"/>
    <property type="match status" value="2"/>
</dbReference>
<proteinExistence type="inferred from homology"/>
<reference evidence="14" key="1">
    <citation type="journal article" date="2020" name="J. Eukaryot. Microbiol.">
        <title>De novo Sequencing, Assembly and Annotation of the Transcriptome for the Free-Living Testate Amoeba Arcella intermedia.</title>
        <authorList>
            <person name="Ribeiro G.M."/>
            <person name="Porfirio-Sousa A.L."/>
            <person name="Maurer-Alcala X.X."/>
            <person name="Katz L.A."/>
            <person name="Lahr D.J.G."/>
        </authorList>
    </citation>
    <scope>NUCLEOTIDE SEQUENCE</scope>
</reference>
<evidence type="ECO:0000256" key="7">
    <source>
        <dbReference type="ARBA" id="ARBA00022840"/>
    </source>
</evidence>
<keyword evidence="7" id="KW-0067">ATP-binding</keyword>
<comment type="subcellular location">
    <subcellularLocation>
        <location evidence="1">Endomembrane system</location>
        <topology evidence="1">Multi-pass membrane protein</topology>
    </subcellularLocation>
</comment>
<dbReference type="PROSITE" id="PS00211">
    <property type="entry name" value="ABC_TRANSPORTER_1"/>
    <property type="match status" value="2"/>
</dbReference>
<dbReference type="InterPro" id="IPR036640">
    <property type="entry name" value="ABC1_TM_sf"/>
</dbReference>
<feature type="transmembrane region" description="Helical" evidence="11">
    <location>
        <begin position="587"/>
        <end position="607"/>
    </location>
</feature>
<evidence type="ECO:0000313" key="14">
    <source>
        <dbReference type="EMBL" id="NDV29418.1"/>
    </source>
</evidence>
<keyword evidence="4 11" id="KW-0812">Transmembrane</keyword>
<keyword evidence="3" id="KW-0813">Transport</keyword>
<dbReference type="CDD" id="cd03250">
    <property type="entry name" value="ABCC_MRP_domain1"/>
    <property type="match status" value="1"/>
</dbReference>
<dbReference type="PANTHER" id="PTHR24223">
    <property type="entry name" value="ATP-BINDING CASSETTE SUB-FAMILY C"/>
    <property type="match status" value="1"/>
</dbReference>
<organism evidence="14">
    <name type="scientific">Arcella intermedia</name>
    <dbReference type="NCBI Taxonomy" id="1963864"/>
    <lineage>
        <taxon>Eukaryota</taxon>
        <taxon>Amoebozoa</taxon>
        <taxon>Tubulinea</taxon>
        <taxon>Elardia</taxon>
        <taxon>Arcellinida</taxon>
        <taxon>Sphaerothecina</taxon>
        <taxon>Arcellidae</taxon>
        <taxon>Arcella</taxon>
    </lineage>
</organism>
<evidence type="ECO:0000256" key="3">
    <source>
        <dbReference type="ARBA" id="ARBA00022448"/>
    </source>
</evidence>
<keyword evidence="6" id="KW-0547">Nucleotide-binding</keyword>
<dbReference type="GO" id="GO:0016020">
    <property type="term" value="C:membrane"/>
    <property type="evidence" value="ECO:0007669"/>
    <property type="project" value="InterPro"/>
</dbReference>
<dbReference type="SMART" id="SM00382">
    <property type="entry name" value="AAA"/>
    <property type="match status" value="2"/>
</dbReference>
<dbReference type="InterPro" id="IPR003439">
    <property type="entry name" value="ABC_transporter-like_ATP-bd"/>
</dbReference>
<dbReference type="GO" id="GO:0016887">
    <property type="term" value="F:ATP hydrolysis activity"/>
    <property type="evidence" value="ECO:0007669"/>
    <property type="project" value="InterPro"/>
</dbReference>
<dbReference type="FunFam" id="3.40.50.300:FF:000074">
    <property type="entry name" value="Multidrug resistance-associated protein 5 isoform 1"/>
    <property type="match status" value="1"/>
</dbReference>
<dbReference type="InterPro" id="IPR027417">
    <property type="entry name" value="P-loop_NTPase"/>
</dbReference>
<feature type="transmembrane region" description="Helical" evidence="11">
    <location>
        <begin position="371"/>
        <end position="391"/>
    </location>
</feature>
<feature type="compositionally biased region" description="Polar residues" evidence="10">
    <location>
        <begin position="281"/>
        <end position="290"/>
    </location>
</feature>